<comment type="caution">
    <text evidence="1">The sequence shown here is derived from an EMBL/GenBank/DDBJ whole genome shotgun (WGS) entry which is preliminary data.</text>
</comment>
<proteinExistence type="predicted"/>
<dbReference type="PROSITE" id="PS51257">
    <property type="entry name" value="PROKAR_LIPOPROTEIN"/>
    <property type="match status" value="1"/>
</dbReference>
<accession>A0A4Q0P730</accession>
<gene>
    <name evidence="1" type="ORF">DSM00_1579</name>
</gene>
<sequence>MSFKLIMAFFSILLSIGCAKDTKSSRSGTYLSGEIVNPTSNHILLRKNNILVDSIPLDQDNKFFYKLENVDNGLYEIFHNEEQLIYLESGDSLLLRVNTFEFDETLTFSGYGEAENNLMIQSFLQNEQENNLMIRGDIYQTDPDTFNQNILKLKQEREAYLETFLERNEVSEEFEKIARAIIKYDFCARKEVYPTSHFGEDRLKYMDSLPSSFYDCRKEADFNDASLINLFSYQRFLLNYFNHEAYKAYYKSEPYNPQSFTHNLHKLRIIETKIKDETVESFLLTRTIKNYLANSNDKKGGETLYDIYMDRISSKNDKAEIEKLYQANKNIETGKRIPEERVVNVNNDTLNLRDLIKKPTFILFWSNSKKSQAKRSQALAESIIQKYPQYTYLSINVNDDYTDWINTIRRYDFDPSKQVQFTDSYKKITRDLAMNSLLKTFILDRKGFIINAHANIYSSNFENELVQGLEK</sequence>
<protein>
    <recommendedName>
        <fullName evidence="3">Thioredoxin domain-containing protein</fullName>
    </recommendedName>
</protein>
<evidence type="ECO:0000313" key="2">
    <source>
        <dbReference type="Proteomes" id="UP000289238"/>
    </source>
</evidence>
<evidence type="ECO:0000313" key="1">
    <source>
        <dbReference type="EMBL" id="RXG22484.1"/>
    </source>
</evidence>
<evidence type="ECO:0008006" key="3">
    <source>
        <dbReference type="Google" id="ProtNLM"/>
    </source>
</evidence>
<name>A0A4Q0P730_9FLAO</name>
<dbReference type="InterPro" id="IPR036249">
    <property type="entry name" value="Thioredoxin-like_sf"/>
</dbReference>
<dbReference type="SUPFAM" id="SSF52833">
    <property type="entry name" value="Thioredoxin-like"/>
    <property type="match status" value="1"/>
</dbReference>
<dbReference type="RefSeq" id="WP_128757480.1">
    <property type="nucleotide sequence ID" value="NZ_QOVM01000003.1"/>
</dbReference>
<dbReference type="AlphaFoldDB" id="A0A4Q0P730"/>
<dbReference type="Proteomes" id="UP000289238">
    <property type="component" value="Unassembled WGS sequence"/>
</dbReference>
<reference evidence="1 2" key="1">
    <citation type="submission" date="2018-07" db="EMBL/GenBank/DDBJ databases">
        <title>Leeuwenhoekiella genomics.</title>
        <authorList>
            <person name="Tahon G."/>
            <person name="Willems A."/>
        </authorList>
    </citation>
    <scope>NUCLEOTIDE SEQUENCE [LARGE SCALE GENOMIC DNA]</scope>
    <source>
        <strain evidence="1 2">LMG 22550</strain>
    </source>
</reference>
<organism evidence="1 2">
    <name type="scientific">Leeuwenhoekiella aequorea</name>
    <dbReference type="NCBI Taxonomy" id="283736"/>
    <lineage>
        <taxon>Bacteria</taxon>
        <taxon>Pseudomonadati</taxon>
        <taxon>Bacteroidota</taxon>
        <taxon>Flavobacteriia</taxon>
        <taxon>Flavobacteriales</taxon>
        <taxon>Flavobacteriaceae</taxon>
        <taxon>Leeuwenhoekiella</taxon>
    </lineage>
</organism>
<dbReference type="OrthoDB" id="1146847at2"/>
<dbReference type="EMBL" id="QOVM01000003">
    <property type="protein sequence ID" value="RXG22484.1"/>
    <property type="molecule type" value="Genomic_DNA"/>
</dbReference>
<keyword evidence="2" id="KW-1185">Reference proteome</keyword>
<dbReference type="Gene3D" id="3.40.30.10">
    <property type="entry name" value="Glutaredoxin"/>
    <property type="match status" value="1"/>
</dbReference>